<sequence length="585" mass="60159">MQVSDHDPDYDVGPGPLASLWRYRLASSVVIVLAVLAGVIHGVLAAPPTKALARIGLANPRGLTVILGGSASGADLGRYASARARFAESTDVLATAARSLKDGTSLATLQTAVEVTATADADVLIVTATGSGGEQAERRADAVVAAFRELTLQSTNDTVNSQLAAVARAQAQLDQLFTPGPGDSARAAAAATALGELQQTAARAQTEAALFGSGTVFVENATVPHPSSGAARAERGGLLGLLLGVLLAGTVAWLRAGRRREVGDGEAAARLLGTRLLGEIPTTGERGRSAERGDARERRGVRERGGIRGRGRSVERGRADEADGPRSSPQPGHHAAAGVLTAVGGRGLYVLASPGRQDGRTATALGLATALAAGGCRVALVDGDLRTGRLTARFGLPAAAVGLAQLARGTTDLATAIRTYSTAEGGELAFVPRGQLATDPAGLLGRAELTETMSRLKKLFDIVLVDTPATGPTADAFLLAATATGIIAVARWRTPGGPLRRLRAQADATAVPLVGVVLTHGPRVRGGYQDAYGDQIAFDVERTQTLRPRTSEDRPDRTPPHEAAALHKSPVHQPSVHKPSVAARL</sequence>
<dbReference type="PANTHER" id="PTHR32309:SF31">
    <property type="entry name" value="CAPSULAR EXOPOLYSACCHARIDE FAMILY"/>
    <property type="match status" value="1"/>
</dbReference>
<proteinExistence type="predicted"/>
<evidence type="ECO:0000313" key="4">
    <source>
        <dbReference type="Proteomes" id="UP000198802"/>
    </source>
</evidence>
<reference evidence="4" key="1">
    <citation type="submission" date="2015-11" db="EMBL/GenBank/DDBJ databases">
        <authorList>
            <person name="Varghese N."/>
        </authorList>
    </citation>
    <scope>NUCLEOTIDE SEQUENCE [LARGE SCALE GENOMIC DNA]</scope>
    <source>
        <strain evidence="4">DSM 45899</strain>
    </source>
</reference>
<dbReference type="SUPFAM" id="SSF52540">
    <property type="entry name" value="P-loop containing nucleoside triphosphate hydrolases"/>
    <property type="match status" value="1"/>
</dbReference>
<dbReference type="Proteomes" id="UP000198802">
    <property type="component" value="Unassembled WGS sequence"/>
</dbReference>
<feature type="region of interest" description="Disordered" evidence="1">
    <location>
        <begin position="545"/>
        <end position="585"/>
    </location>
</feature>
<dbReference type="RefSeq" id="WP_091273892.1">
    <property type="nucleotide sequence ID" value="NZ_FAOZ01000005.1"/>
</dbReference>
<dbReference type="PANTHER" id="PTHR32309">
    <property type="entry name" value="TYROSINE-PROTEIN KINASE"/>
    <property type="match status" value="1"/>
</dbReference>
<evidence type="ECO:0000256" key="1">
    <source>
        <dbReference type="SAM" id="MobiDB-lite"/>
    </source>
</evidence>
<keyword evidence="2" id="KW-0812">Transmembrane</keyword>
<gene>
    <name evidence="3" type="ORF">Ga0074812_10555</name>
</gene>
<dbReference type="Gene3D" id="3.40.50.300">
    <property type="entry name" value="P-loop containing nucleotide triphosphate hydrolases"/>
    <property type="match status" value="1"/>
</dbReference>
<accession>A0A0S4QIR0</accession>
<evidence type="ECO:0000313" key="3">
    <source>
        <dbReference type="EMBL" id="CUU55405.1"/>
    </source>
</evidence>
<keyword evidence="2" id="KW-0472">Membrane</keyword>
<feature type="region of interest" description="Disordered" evidence="1">
    <location>
        <begin position="280"/>
        <end position="335"/>
    </location>
</feature>
<dbReference type="InterPro" id="IPR050445">
    <property type="entry name" value="Bact_polysacc_biosynth/exp"/>
</dbReference>
<evidence type="ECO:0000256" key="2">
    <source>
        <dbReference type="SAM" id="Phobius"/>
    </source>
</evidence>
<keyword evidence="4" id="KW-1185">Reference proteome</keyword>
<dbReference type="EMBL" id="FAOZ01000005">
    <property type="protein sequence ID" value="CUU55405.1"/>
    <property type="molecule type" value="Genomic_DNA"/>
</dbReference>
<name>A0A0S4QIR0_9ACTN</name>
<feature type="compositionally biased region" description="Basic and acidic residues" evidence="1">
    <location>
        <begin position="285"/>
        <end position="324"/>
    </location>
</feature>
<feature type="transmembrane region" description="Helical" evidence="2">
    <location>
        <begin position="236"/>
        <end position="254"/>
    </location>
</feature>
<feature type="transmembrane region" description="Helical" evidence="2">
    <location>
        <begin position="25"/>
        <end position="46"/>
    </location>
</feature>
<dbReference type="InterPro" id="IPR027417">
    <property type="entry name" value="P-loop_NTPase"/>
</dbReference>
<organism evidence="3 4">
    <name type="scientific">Parafrankia irregularis</name>
    <dbReference type="NCBI Taxonomy" id="795642"/>
    <lineage>
        <taxon>Bacteria</taxon>
        <taxon>Bacillati</taxon>
        <taxon>Actinomycetota</taxon>
        <taxon>Actinomycetes</taxon>
        <taxon>Frankiales</taxon>
        <taxon>Frankiaceae</taxon>
        <taxon>Parafrankia</taxon>
    </lineage>
</organism>
<dbReference type="AlphaFoldDB" id="A0A0S4QIR0"/>
<protein>
    <submittedName>
        <fullName evidence="3">AAA domain-containing protein</fullName>
    </submittedName>
</protein>
<feature type="compositionally biased region" description="Basic and acidic residues" evidence="1">
    <location>
        <begin position="545"/>
        <end position="560"/>
    </location>
</feature>
<keyword evidence="2" id="KW-1133">Transmembrane helix</keyword>